<name>A0A6L8KGP0_9BURK</name>
<reference evidence="2 3" key="1">
    <citation type="submission" date="2019-12" db="EMBL/GenBank/DDBJ databases">
        <title>Novel species isolated from a subtropical stream in China.</title>
        <authorList>
            <person name="Lu H."/>
        </authorList>
    </citation>
    <scope>NUCLEOTIDE SEQUENCE [LARGE SCALE GENOMIC DNA]</scope>
    <source>
        <strain evidence="2 3">FT135W</strain>
    </source>
</reference>
<gene>
    <name evidence="2" type="ORF">GTP46_26955</name>
</gene>
<evidence type="ECO:0000256" key="1">
    <source>
        <dbReference type="SAM" id="SignalP"/>
    </source>
</evidence>
<dbReference type="AlphaFoldDB" id="A0A6L8KGP0"/>
<feature type="signal peptide" evidence="1">
    <location>
        <begin position="1"/>
        <end position="21"/>
    </location>
</feature>
<evidence type="ECO:0008006" key="4">
    <source>
        <dbReference type="Google" id="ProtNLM"/>
    </source>
</evidence>
<dbReference type="SUPFAM" id="SSF53850">
    <property type="entry name" value="Periplasmic binding protein-like II"/>
    <property type="match status" value="1"/>
</dbReference>
<keyword evidence="1" id="KW-0732">Signal</keyword>
<sequence>MRSIDVCALIIWLSLFSPAGAVTMHICTGESPILPFTTPDAHGIADQLIQQAAKEVGLTIEYHRAPLVRCQAEMRANVSDAYPAAPYTQATASFCVFPMKGTDPDVERAILTRRTLVFRRLGSRTEWSGTRFTDLSTPVLTPSGMNSLPVLLGGLGVRVDSSGKSVEANFAKMLAGRADVAIAPEHSGLAIISQPPYAGKIEALPIPFTSQPYYLIVSKRFYQANSELMDKLWNVIGRLRNAADREPQRKLARKP</sequence>
<accession>A0A6L8KGP0</accession>
<dbReference type="EMBL" id="WWCN01000024">
    <property type="protein sequence ID" value="MYM26275.1"/>
    <property type="molecule type" value="Genomic_DNA"/>
</dbReference>
<dbReference type="RefSeq" id="WP_161009711.1">
    <property type="nucleotide sequence ID" value="NZ_WWCN01000024.1"/>
</dbReference>
<evidence type="ECO:0000313" key="3">
    <source>
        <dbReference type="Proteomes" id="UP000479335"/>
    </source>
</evidence>
<comment type="caution">
    <text evidence="2">The sequence shown here is derived from an EMBL/GenBank/DDBJ whole genome shotgun (WGS) entry which is preliminary data.</text>
</comment>
<protein>
    <recommendedName>
        <fullName evidence="4">Transporter substrate-binding domain-containing protein</fullName>
    </recommendedName>
</protein>
<dbReference type="Proteomes" id="UP000479335">
    <property type="component" value="Unassembled WGS sequence"/>
</dbReference>
<organism evidence="2 3">
    <name type="scientific">Duganella flavida</name>
    <dbReference type="NCBI Taxonomy" id="2692175"/>
    <lineage>
        <taxon>Bacteria</taxon>
        <taxon>Pseudomonadati</taxon>
        <taxon>Pseudomonadota</taxon>
        <taxon>Betaproteobacteria</taxon>
        <taxon>Burkholderiales</taxon>
        <taxon>Oxalobacteraceae</taxon>
        <taxon>Telluria group</taxon>
        <taxon>Duganella</taxon>
    </lineage>
</organism>
<feature type="chain" id="PRO_5026674543" description="Transporter substrate-binding domain-containing protein" evidence="1">
    <location>
        <begin position="22"/>
        <end position="255"/>
    </location>
</feature>
<evidence type="ECO:0000313" key="2">
    <source>
        <dbReference type="EMBL" id="MYM26275.1"/>
    </source>
</evidence>
<proteinExistence type="predicted"/>
<keyword evidence="3" id="KW-1185">Reference proteome</keyword>